<proteinExistence type="predicted"/>
<reference evidence="7" key="1">
    <citation type="journal article" date="2023" name="DNA Res.">
        <title>Chromosome-level genome assembly of Phrynocephalus forsythii using third-generation DNA sequencing and Hi-C analysis.</title>
        <authorList>
            <person name="Qi Y."/>
            <person name="Zhao W."/>
            <person name="Zhao Y."/>
            <person name="Niu C."/>
            <person name="Cao S."/>
            <person name="Zhang Y."/>
        </authorList>
    </citation>
    <scope>NUCLEOTIDE SEQUENCE</scope>
    <source>
        <tissue evidence="7">Muscle</tissue>
    </source>
</reference>
<keyword evidence="2" id="KW-0863">Zinc-finger</keyword>
<dbReference type="OrthoDB" id="1431934at2759"/>
<sequence>MKVDAAAGLPGSGSASALLCAAGAVLAGQGRLSLCPPTSGTRLNPSLPADPGTIKVCPRCGAFIMKIKDSSCNRMNCTVCGCLFCWLCMREVTDIHFLRLALLLPLPSPPPTPPHPQEPGRSGGASDAHLRLRGRGALSVSEPLGLKEPPKECWGDQRGGAGEPRQIE</sequence>
<feature type="region of interest" description="Disordered" evidence="5">
    <location>
        <begin position="109"/>
        <end position="168"/>
    </location>
</feature>
<feature type="domain" description="IBR" evidence="6">
    <location>
        <begin position="53"/>
        <end position="91"/>
    </location>
</feature>
<accession>A0A9Q1B6V9</accession>
<evidence type="ECO:0000256" key="3">
    <source>
        <dbReference type="ARBA" id="ARBA00022786"/>
    </source>
</evidence>
<keyword evidence="1" id="KW-0479">Metal-binding</keyword>
<keyword evidence="8" id="KW-1185">Reference proteome</keyword>
<keyword evidence="3" id="KW-0833">Ubl conjugation pathway</keyword>
<dbReference type="Proteomes" id="UP001142489">
    <property type="component" value="Unassembled WGS sequence"/>
</dbReference>
<dbReference type="EMBL" id="JAPFRF010000002">
    <property type="protein sequence ID" value="KAJ7341439.1"/>
    <property type="molecule type" value="Genomic_DNA"/>
</dbReference>
<evidence type="ECO:0000256" key="5">
    <source>
        <dbReference type="SAM" id="MobiDB-lite"/>
    </source>
</evidence>
<dbReference type="Pfam" id="PF01485">
    <property type="entry name" value="IBR"/>
    <property type="match status" value="1"/>
</dbReference>
<comment type="caution">
    <text evidence="7">The sequence shown here is derived from an EMBL/GenBank/DDBJ whole genome shotgun (WGS) entry which is preliminary data.</text>
</comment>
<dbReference type="AlphaFoldDB" id="A0A9Q1B6V9"/>
<evidence type="ECO:0000256" key="1">
    <source>
        <dbReference type="ARBA" id="ARBA00022723"/>
    </source>
</evidence>
<name>A0A9Q1B6V9_9SAUR</name>
<dbReference type="SUPFAM" id="SSF57850">
    <property type="entry name" value="RING/U-box"/>
    <property type="match status" value="1"/>
</dbReference>
<evidence type="ECO:0000313" key="8">
    <source>
        <dbReference type="Proteomes" id="UP001142489"/>
    </source>
</evidence>
<evidence type="ECO:0000313" key="7">
    <source>
        <dbReference type="EMBL" id="KAJ7341439.1"/>
    </source>
</evidence>
<evidence type="ECO:0000256" key="4">
    <source>
        <dbReference type="ARBA" id="ARBA00022833"/>
    </source>
</evidence>
<keyword evidence="4" id="KW-0862">Zinc</keyword>
<dbReference type="InterPro" id="IPR002867">
    <property type="entry name" value="IBR_dom"/>
</dbReference>
<organism evidence="7 8">
    <name type="scientific">Phrynocephalus forsythii</name>
    <dbReference type="NCBI Taxonomy" id="171643"/>
    <lineage>
        <taxon>Eukaryota</taxon>
        <taxon>Metazoa</taxon>
        <taxon>Chordata</taxon>
        <taxon>Craniata</taxon>
        <taxon>Vertebrata</taxon>
        <taxon>Euteleostomi</taxon>
        <taxon>Lepidosauria</taxon>
        <taxon>Squamata</taxon>
        <taxon>Bifurcata</taxon>
        <taxon>Unidentata</taxon>
        <taxon>Episquamata</taxon>
        <taxon>Toxicofera</taxon>
        <taxon>Iguania</taxon>
        <taxon>Acrodonta</taxon>
        <taxon>Agamidae</taxon>
        <taxon>Agaminae</taxon>
        <taxon>Phrynocephalus</taxon>
    </lineage>
</organism>
<evidence type="ECO:0000256" key="2">
    <source>
        <dbReference type="ARBA" id="ARBA00022771"/>
    </source>
</evidence>
<dbReference type="Gene3D" id="1.20.120.1750">
    <property type="match status" value="1"/>
</dbReference>
<protein>
    <recommendedName>
        <fullName evidence="6">IBR domain-containing protein</fullName>
    </recommendedName>
</protein>
<evidence type="ECO:0000259" key="6">
    <source>
        <dbReference type="Pfam" id="PF01485"/>
    </source>
</evidence>
<gene>
    <name evidence="7" type="ORF">JRQ81_005533</name>
</gene>
<dbReference type="GO" id="GO:0008270">
    <property type="term" value="F:zinc ion binding"/>
    <property type="evidence" value="ECO:0007669"/>
    <property type="project" value="UniProtKB-KW"/>
</dbReference>